<comment type="caution">
    <text evidence="2">The sequence shown here is derived from an EMBL/GenBank/DDBJ whole genome shotgun (WGS) entry which is preliminary data.</text>
</comment>
<organism evidence="2 3">
    <name type="scientific">candidate division MSBL1 archaeon SCGC-AAA259E19</name>
    <dbReference type="NCBI Taxonomy" id="1698264"/>
    <lineage>
        <taxon>Archaea</taxon>
        <taxon>Methanobacteriati</taxon>
        <taxon>Methanobacteriota</taxon>
        <taxon>candidate division MSBL1</taxon>
    </lineage>
</organism>
<evidence type="ECO:0000256" key="1">
    <source>
        <dbReference type="SAM" id="MobiDB-lite"/>
    </source>
</evidence>
<proteinExistence type="predicted"/>
<reference evidence="2 3" key="1">
    <citation type="journal article" date="2016" name="Sci. Rep.">
        <title>Metabolic traits of an uncultured archaeal lineage -MSBL1- from brine pools of the Red Sea.</title>
        <authorList>
            <person name="Mwirichia R."/>
            <person name="Alam I."/>
            <person name="Rashid M."/>
            <person name="Vinu M."/>
            <person name="Ba-Alawi W."/>
            <person name="Anthony Kamau A."/>
            <person name="Kamanda Ngugi D."/>
            <person name="Goker M."/>
            <person name="Klenk H.P."/>
            <person name="Bajic V."/>
            <person name="Stingl U."/>
        </authorList>
    </citation>
    <scope>NUCLEOTIDE SEQUENCE [LARGE SCALE GENOMIC DNA]</scope>
    <source>
        <strain evidence="2">SCGC-AAA259E19</strain>
    </source>
</reference>
<feature type="region of interest" description="Disordered" evidence="1">
    <location>
        <begin position="47"/>
        <end position="98"/>
    </location>
</feature>
<evidence type="ECO:0000313" key="2">
    <source>
        <dbReference type="EMBL" id="KXA93835.1"/>
    </source>
</evidence>
<name>A0A133UI23_9EURY</name>
<feature type="non-terminal residue" evidence="2">
    <location>
        <position position="98"/>
    </location>
</feature>
<sequence>MPENLPEYGFRRLNRNELERIFERLPGSKEVESEEECREAVREAQKLLKKENSGKGAGPVRTSPRFHRNRGRWTPQSGQSARVPLRKAEGGQGGDGGG</sequence>
<evidence type="ECO:0000313" key="3">
    <source>
        <dbReference type="Proteomes" id="UP000070284"/>
    </source>
</evidence>
<keyword evidence="3" id="KW-1185">Reference proteome</keyword>
<protein>
    <submittedName>
        <fullName evidence="2">Uncharacterized protein</fullName>
    </submittedName>
</protein>
<dbReference type="Proteomes" id="UP000070284">
    <property type="component" value="Unassembled WGS sequence"/>
</dbReference>
<accession>A0A133UI23</accession>
<dbReference type="AlphaFoldDB" id="A0A133UI23"/>
<dbReference type="EMBL" id="LHXO01000097">
    <property type="protein sequence ID" value="KXA93835.1"/>
    <property type="molecule type" value="Genomic_DNA"/>
</dbReference>
<gene>
    <name evidence="2" type="ORF">AKJ65_05915</name>
</gene>